<dbReference type="PANTHER" id="PTHR21625">
    <property type="entry name" value="NYD-SP28 PROTEIN"/>
    <property type="match status" value="1"/>
</dbReference>
<keyword evidence="4" id="KW-1185">Reference proteome</keyword>
<evidence type="ECO:0000259" key="2">
    <source>
        <dbReference type="Pfam" id="PF14772"/>
    </source>
</evidence>
<reference evidence="3 4" key="1">
    <citation type="journal article" date="2013" name="BMC Genomics">
        <title>Reconstruction of the lipid metabolism for the microalga Monoraphidium neglectum from its genome sequence reveals characteristics suitable for biofuel production.</title>
        <authorList>
            <person name="Bogen C."/>
            <person name="Al-Dilaimi A."/>
            <person name="Albersmeier A."/>
            <person name="Wichmann J."/>
            <person name="Grundmann M."/>
            <person name="Rupp O."/>
            <person name="Lauersen K.J."/>
            <person name="Blifernez-Klassen O."/>
            <person name="Kalinowski J."/>
            <person name="Goesmann A."/>
            <person name="Mussgnug J.H."/>
            <person name="Kruse O."/>
        </authorList>
    </citation>
    <scope>NUCLEOTIDE SEQUENCE [LARGE SCALE GENOMIC DNA]</scope>
    <source>
        <strain evidence="3 4">SAG 48.87</strain>
    </source>
</reference>
<dbReference type="Pfam" id="PF14772">
    <property type="entry name" value="NYD-SP28"/>
    <property type="match status" value="1"/>
</dbReference>
<sequence>MVSMQPCTLCREARIAARRKRVQDKLAAVRAQAQAAARSADASAATSQQQPVAAAAQQQAAPGAQAGLGAAYPKAAQQVAESQRRLLRLRHRTTHEVTSVRVAADEAEAAHRAAEEQLRQELRGKLLDEAEHSAAANAQVAAGWPPLFDILVPQKLWGAMEEQRAACEAIIASKDALVAELRGALRSKDEEYVRLLKRQASGIDTLLTCMGRQLAEVGQAYSDELEAVEAALLQERGELLSGNQKEGTAMLAARAQAEQEFTEKWVGLELLAGALLFGLRQS</sequence>
<dbReference type="EMBL" id="KK101229">
    <property type="protein sequence ID" value="KIZ01666.1"/>
    <property type="molecule type" value="Genomic_DNA"/>
</dbReference>
<dbReference type="KEGG" id="mng:MNEG_6299"/>
<proteinExistence type="predicted"/>
<dbReference type="Proteomes" id="UP000054498">
    <property type="component" value="Unassembled WGS sequence"/>
</dbReference>
<dbReference type="InterPro" id="IPR039750">
    <property type="entry name" value="DRC1/DRC2"/>
</dbReference>
<dbReference type="STRING" id="145388.A0A0D2N754"/>
<dbReference type="PANTHER" id="PTHR21625:SF1">
    <property type="entry name" value="DYNEIN REGULATORY COMPLEX PROTEIN 1"/>
    <property type="match status" value="1"/>
</dbReference>
<gene>
    <name evidence="3" type="ORF">MNEG_6299</name>
</gene>
<evidence type="ECO:0000313" key="3">
    <source>
        <dbReference type="EMBL" id="KIZ01666.1"/>
    </source>
</evidence>
<dbReference type="GO" id="GO:0003352">
    <property type="term" value="P:regulation of cilium movement"/>
    <property type="evidence" value="ECO:0007669"/>
    <property type="project" value="TreeGrafter"/>
</dbReference>
<dbReference type="InterPro" id="IPR039505">
    <property type="entry name" value="DRC1/2_N"/>
</dbReference>
<dbReference type="GO" id="GO:0060285">
    <property type="term" value="P:cilium-dependent cell motility"/>
    <property type="evidence" value="ECO:0007669"/>
    <property type="project" value="TreeGrafter"/>
</dbReference>
<dbReference type="AlphaFoldDB" id="A0A0D2N754"/>
<evidence type="ECO:0000313" key="4">
    <source>
        <dbReference type="Proteomes" id="UP000054498"/>
    </source>
</evidence>
<name>A0A0D2N754_9CHLO</name>
<feature type="domain" description="Dynein regulatory complex protein 1/2 N-terminal" evidence="2">
    <location>
        <begin position="102"/>
        <end position="201"/>
    </location>
</feature>
<dbReference type="OrthoDB" id="10260459at2759"/>
<protein>
    <recommendedName>
        <fullName evidence="2">Dynein regulatory complex protein 1/2 N-terminal domain-containing protein</fullName>
    </recommendedName>
</protein>
<dbReference type="RefSeq" id="XP_013900685.1">
    <property type="nucleotide sequence ID" value="XM_014045231.1"/>
</dbReference>
<accession>A0A0D2N754</accession>
<dbReference type="GO" id="GO:0005858">
    <property type="term" value="C:axonemal dynein complex"/>
    <property type="evidence" value="ECO:0007669"/>
    <property type="project" value="InterPro"/>
</dbReference>
<organism evidence="3 4">
    <name type="scientific">Monoraphidium neglectum</name>
    <dbReference type="NCBI Taxonomy" id="145388"/>
    <lineage>
        <taxon>Eukaryota</taxon>
        <taxon>Viridiplantae</taxon>
        <taxon>Chlorophyta</taxon>
        <taxon>core chlorophytes</taxon>
        <taxon>Chlorophyceae</taxon>
        <taxon>CS clade</taxon>
        <taxon>Sphaeropleales</taxon>
        <taxon>Selenastraceae</taxon>
        <taxon>Monoraphidium</taxon>
    </lineage>
</organism>
<evidence type="ECO:0000256" key="1">
    <source>
        <dbReference type="ARBA" id="ARBA00023054"/>
    </source>
</evidence>
<dbReference type="GeneID" id="25739175"/>
<dbReference type="GO" id="GO:0070286">
    <property type="term" value="P:axonemal dynein complex assembly"/>
    <property type="evidence" value="ECO:0007669"/>
    <property type="project" value="InterPro"/>
</dbReference>
<keyword evidence="1" id="KW-0175">Coiled coil</keyword>